<proteinExistence type="inferred from homology"/>
<dbReference type="GO" id="GO:0000166">
    <property type="term" value="F:nucleotide binding"/>
    <property type="evidence" value="ECO:0007669"/>
    <property type="project" value="InterPro"/>
</dbReference>
<dbReference type="AlphaFoldDB" id="A0A0E0GI51"/>
<accession>A0A0E0GI51</accession>
<reference evidence="9" key="2">
    <citation type="submission" date="2018-04" db="EMBL/GenBank/DDBJ databases">
        <title>OnivRS2 (Oryza nivara Reference Sequence Version 2).</title>
        <authorList>
            <person name="Zhang J."/>
            <person name="Kudrna D."/>
            <person name="Lee S."/>
            <person name="Talag J."/>
            <person name="Rajasekar S."/>
            <person name="Welchert J."/>
            <person name="Hsing Y.-I."/>
            <person name="Wing R.A."/>
        </authorList>
    </citation>
    <scope>NUCLEOTIDE SEQUENCE [LARGE SCALE GENOMIC DNA]</scope>
    <source>
        <strain evidence="9">SL10</strain>
    </source>
</reference>
<dbReference type="InterPro" id="IPR005574">
    <property type="entry name" value="Rpb4/RPC9"/>
</dbReference>
<dbReference type="Gene3D" id="1.20.1250.40">
    <property type="match status" value="1"/>
</dbReference>
<evidence type="ECO:0000256" key="1">
    <source>
        <dbReference type="ARBA" id="ARBA00004123"/>
    </source>
</evidence>
<evidence type="ECO:0000256" key="7">
    <source>
        <dbReference type="SAM" id="MobiDB-lite"/>
    </source>
</evidence>
<dbReference type="EnsemblPlants" id="ONIVA03G07040.1">
    <property type="protein sequence ID" value="ONIVA03G07040.1"/>
    <property type="gene ID" value="ONIVA03G07040"/>
</dbReference>
<dbReference type="InterPro" id="IPR006590">
    <property type="entry name" value="RNA_pol_Rpb4/RPC9_core"/>
</dbReference>
<feature type="domain" description="RNA polymerase Rpb4/RPC9 core" evidence="8">
    <location>
        <begin position="93"/>
        <end position="221"/>
    </location>
</feature>
<dbReference type="SUPFAM" id="SSF47819">
    <property type="entry name" value="HRDC-like"/>
    <property type="match status" value="1"/>
</dbReference>
<dbReference type="SMART" id="SM00657">
    <property type="entry name" value="RPOL4c"/>
    <property type="match status" value="1"/>
</dbReference>
<dbReference type="GO" id="GO:0006384">
    <property type="term" value="P:transcription initiation at RNA polymerase III promoter"/>
    <property type="evidence" value="ECO:0007669"/>
    <property type="project" value="InterPro"/>
</dbReference>
<comment type="subcellular location">
    <subcellularLocation>
        <location evidence="1">Nucleus</location>
    </subcellularLocation>
</comment>
<keyword evidence="5" id="KW-0804">Transcription</keyword>
<dbReference type="InterPro" id="IPR038846">
    <property type="entry name" value="RPC9"/>
</dbReference>
<dbReference type="PANTHER" id="PTHR15561:SF0">
    <property type="entry name" value="DNA-DIRECTED RNA POLYMERASE III SUBUNIT RPC9"/>
    <property type="match status" value="1"/>
</dbReference>
<evidence type="ECO:0000256" key="2">
    <source>
        <dbReference type="ARBA" id="ARBA00006898"/>
    </source>
</evidence>
<dbReference type="InterPro" id="IPR038324">
    <property type="entry name" value="Rpb4/RPC9_sf"/>
</dbReference>
<name>A0A0E0GI51_ORYNI</name>
<feature type="compositionally biased region" description="Pro residues" evidence="7">
    <location>
        <begin position="68"/>
        <end position="78"/>
    </location>
</feature>
<dbReference type="GO" id="GO:0005666">
    <property type="term" value="C:RNA polymerase III complex"/>
    <property type="evidence" value="ECO:0007669"/>
    <property type="project" value="InterPro"/>
</dbReference>
<keyword evidence="6" id="KW-0539">Nucleus</keyword>
<reference evidence="9" key="1">
    <citation type="submission" date="2015-04" db="UniProtKB">
        <authorList>
            <consortium name="EnsemblPlants"/>
        </authorList>
    </citation>
    <scope>IDENTIFICATION</scope>
    <source>
        <strain evidence="9">SL10</strain>
    </source>
</reference>
<keyword evidence="10" id="KW-1185">Reference proteome</keyword>
<dbReference type="FunFam" id="1.20.1250.40:FF:000014">
    <property type="entry name" value="RNA polymerase II Rpb4 core protein"/>
    <property type="match status" value="1"/>
</dbReference>
<evidence type="ECO:0000313" key="10">
    <source>
        <dbReference type="Proteomes" id="UP000006591"/>
    </source>
</evidence>
<dbReference type="PANTHER" id="PTHR15561">
    <property type="entry name" value="CALCITONIN GENE-RELATED PEPTIDE-RECEPTOR COMPONENT PROTEIN"/>
    <property type="match status" value="1"/>
</dbReference>
<protein>
    <recommendedName>
        <fullName evidence="3">DNA-directed RNA polymerase III subunit RPC9</fullName>
    </recommendedName>
</protein>
<organism evidence="9">
    <name type="scientific">Oryza nivara</name>
    <name type="common">Indian wild rice</name>
    <name type="synonym">Oryza sativa f. spontanea</name>
    <dbReference type="NCBI Taxonomy" id="4536"/>
    <lineage>
        <taxon>Eukaryota</taxon>
        <taxon>Viridiplantae</taxon>
        <taxon>Streptophyta</taxon>
        <taxon>Embryophyta</taxon>
        <taxon>Tracheophyta</taxon>
        <taxon>Spermatophyta</taxon>
        <taxon>Magnoliopsida</taxon>
        <taxon>Liliopsida</taxon>
        <taxon>Poales</taxon>
        <taxon>Poaceae</taxon>
        <taxon>BOP clade</taxon>
        <taxon>Oryzoideae</taxon>
        <taxon>Oryzeae</taxon>
        <taxon>Oryzinae</taxon>
        <taxon>Oryza</taxon>
    </lineage>
</organism>
<dbReference type="Gramene" id="ONIVA03G07040.1">
    <property type="protein sequence ID" value="ONIVA03G07040.1"/>
    <property type="gene ID" value="ONIVA03G07040"/>
</dbReference>
<dbReference type="Pfam" id="PF03874">
    <property type="entry name" value="RNA_pol_Rpb4"/>
    <property type="match status" value="1"/>
</dbReference>
<dbReference type="InterPro" id="IPR010997">
    <property type="entry name" value="HRDC-like_sf"/>
</dbReference>
<evidence type="ECO:0000313" key="9">
    <source>
        <dbReference type="EnsemblPlants" id="ONIVA03G07040.1"/>
    </source>
</evidence>
<dbReference type="STRING" id="4536.A0A0E0GI51"/>
<comment type="similarity">
    <text evidence="2">Belongs to the eukaryotic RPC9 RNA polymerase subunit family.</text>
</comment>
<dbReference type="eggNOG" id="KOG4168">
    <property type="taxonomic scope" value="Eukaryota"/>
</dbReference>
<evidence type="ECO:0000256" key="6">
    <source>
        <dbReference type="ARBA" id="ARBA00023242"/>
    </source>
</evidence>
<sequence>MASEDGPARGPWLGRPAIPPPSPTSSRRRAAQSNPKIAAAGDGEGDEAGEAWKQARDSLPLLARRGPPRPLPPSPPPTRRPRRLHSALCSSNEDKTNAGFLTNFEVLDFLQSRGAKTDPMGCLGAVAASECKVYEYLLKTPACNQTRESINEFVTRCESFKLTNADKLNVINWRPSSAADAYAMIEECGKRFSKDERGEACNEDERVEEFLELVKEAFPPPPPKPEAMIE</sequence>
<feature type="region of interest" description="Disordered" evidence="7">
    <location>
        <begin position="1"/>
        <end position="83"/>
    </location>
</feature>
<evidence type="ECO:0000256" key="5">
    <source>
        <dbReference type="ARBA" id="ARBA00023163"/>
    </source>
</evidence>
<dbReference type="Proteomes" id="UP000006591">
    <property type="component" value="Chromosome 3"/>
</dbReference>
<evidence type="ECO:0000256" key="4">
    <source>
        <dbReference type="ARBA" id="ARBA00022478"/>
    </source>
</evidence>
<evidence type="ECO:0000259" key="8">
    <source>
        <dbReference type="SMART" id="SM00657"/>
    </source>
</evidence>
<dbReference type="HOGENOM" id="CLU_1206470_0_0_1"/>
<keyword evidence="4" id="KW-0240">DNA-directed RNA polymerase</keyword>
<evidence type="ECO:0000256" key="3">
    <source>
        <dbReference type="ARBA" id="ARBA00016672"/>
    </source>
</evidence>